<evidence type="ECO:0000313" key="1">
    <source>
        <dbReference type="EMBL" id="QDS68541.1"/>
    </source>
</evidence>
<gene>
    <name evidence="1" type="ORF">FKW77_010908</name>
</gene>
<dbReference type="STRING" id="50376.A0A517KYU5"/>
<name>A0A517KYU5_9PEZI</name>
<keyword evidence="2" id="KW-1185">Reference proteome</keyword>
<dbReference type="OrthoDB" id="4818326at2759"/>
<proteinExistence type="predicted"/>
<dbReference type="Proteomes" id="UP000316270">
    <property type="component" value="Chromosome 1"/>
</dbReference>
<sequence length="483" mass="50839">MADTSTVSEREYEGEAKVTCGVAIQQRSPGIDLPLINSTQPLKEPSFVGSAATAAPQGPQTTIQPAAALLHQTGGNQGFQEYPGPLGQNIKATGYASPLYVAWWGLNGDLTVATAVEVNGTGALGICALDPTTLQRLGTCWTPEGLKENINFAYSELVLETSDLIMNTPAGSLGAFSGNSLGDAVQNSTTVGYIEPDDTIHRIHFDNEVIENSIAVSNITMFIQTGPAGVNDHANATGHVYAFTTGEPGDVSSIKLLWNQTYDAGSAFKPGGFARGSGTSISLLGNDYLALVDHNDVQGSINVYDQKTGSLVCSVPLFSPGASAVDNGLLAAWDGKEYGLIALNDYNTTGVYQAGTAPIDGAWNNITVQSPGFTRVDVEPQADGTAKCSTRWNLDIRMKSVATISTKTGLVYGYLQDADLAVEGEYVWYAVAVDFATGEERWRVRAGSGGNFNDNFQGSSLSPDGKFIQGVQGGVVVAEDNSY</sequence>
<dbReference type="EMBL" id="CP042185">
    <property type="protein sequence ID" value="QDS68541.1"/>
    <property type="molecule type" value="Genomic_DNA"/>
</dbReference>
<organism evidence="1 2">
    <name type="scientific">Venturia effusa</name>
    <dbReference type="NCBI Taxonomy" id="50376"/>
    <lineage>
        <taxon>Eukaryota</taxon>
        <taxon>Fungi</taxon>
        <taxon>Dikarya</taxon>
        <taxon>Ascomycota</taxon>
        <taxon>Pezizomycotina</taxon>
        <taxon>Dothideomycetes</taxon>
        <taxon>Pleosporomycetidae</taxon>
        <taxon>Venturiales</taxon>
        <taxon>Venturiaceae</taxon>
        <taxon>Venturia</taxon>
    </lineage>
</organism>
<evidence type="ECO:0000313" key="2">
    <source>
        <dbReference type="Proteomes" id="UP000316270"/>
    </source>
</evidence>
<reference evidence="1 2" key="1">
    <citation type="submission" date="2019-07" db="EMBL/GenBank/DDBJ databases">
        <title>Finished genome of Venturia effusa.</title>
        <authorList>
            <person name="Young C.A."/>
            <person name="Cox M.P."/>
            <person name="Ganley A.R.D."/>
            <person name="David W.J."/>
        </authorList>
    </citation>
    <scope>NUCLEOTIDE SEQUENCE [LARGE SCALE GENOMIC DNA]</scope>
    <source>
        <strain evidence="2">albino</strain>
    </source>
</reference>
<accession>A0A517KYU5</accession>
<protein>
    <submittedName>
        <fullName evidence="1">Uncharacterized protein</fullName>
    </submittedName>
</protein>
<dbReference type="AlphaFoldDB" id="A0A517KYU5"/>